<evidence type="ECO:0000256" key="7">
    <source>
        <dbReference type="ARBA" id="ARBA00048619"/>
    </source>
</evidence>
<dbReference type="InterPro" id="IPR029063">
    <property type="entry name" value="SAM-dependent_MTases_sf"/>
</dbReference>
<dbReference type="GO" id="GO:0005634">
    <property type="term" value="C:nucleus"/>
    <property type="evidence" value="ECO:0007669"/>
    <property type="project" value="UniProtKB-SubCell"/>
</dbReference>
<dbReference type="InterPro" id="IPR002052">
    <property type="entry name" value="DNA_methylase_N6_adenine_CS"/>
</dbReference>
<sequence>METPFFTHLTSVDYEHIYEPAEDTFLLLDALEEDLPYIQQLNPALCMEIGSGSGVVITALAKTLGSSSSYLAVDINTVACKATQGVSHRNGVSVDVVNGDLVSWIRKQMTVDLLVFNPPYVVTDSEEVKGTGVAQAWAGGVKGREVKEGFGNQINLCRNRGLSPGSSAQKSDTLPLDHQVMDRLFLDLPHLLSAQGVFYLVVISDNCLEEIEHILARLGFSMTVLGDRKIRGEHLLLGLALTSLSLAPDLFPLGFDPTSTRLLRSRGTPLGHEIRIAQERLSDTHSIGSSIGRHYPISTYMAYGEVPSQYLLKWVSRQDYLQGFSMRSMLGAQGIRAVQEATTRRGVAHAKRVRTDITENNL</sequence>
<comment type="catalytic activity">
    <reaction evidence="7">
        <text>L-lysyl-[histone] + S-adenosyl-L-methionine = N(6)-methyl-L-lysyl-[histone] + S-adenosyl-L-homocysteine + H(+)</text>
        <dbReference type="Rhea" id="RHEA:10024"/>
        <dbReference type="Rhea" id="RHEA-COMP:9845"/>
        <dbReference type="Rhea" id="RHEA-COMP:9846"/>
        <dbReference type="ChEBI" id="CHEBI:15378"/>
        <dbReference type="ChEBI" id="CHEBI:29969"/>
        <dbReference type="ChEBI" id="CHEBI:57856"/>
        <dbReference type="ChEBI" id="CHEBI:59789"/>
        <dbReference type="ChEBI" id="CHEBI:61929"/>
    </reaction>
    <physiologicalReaction direction="left-to-right" evidence="7">
        <dbReference type="Rhea" id="RHEA:10025"/>
    </physiologicalReaction>
</comment>
<protein>
    <recommendedName>
        <fullName evidence="15">Methyltransferase HEMK2</fullName>
    </recommendedName>
    <alternativeName>
        <fullName evidence="14">HemK methyltransferase family member 2</fullName>
    </alternativeName>
    <alternativeName>
        <fullName evidence="12">Lysine N-methyltransferase 9</fullName>
    </alternativeName>
    <alternativeName>
        <fullName evidence="11">Methylarsonite methyltransferase N6AMT1</fullName>
    </alternativeName>
    <alternativeName>
        <fullName evidence="16">Methyltransferase N6AMT1</fullName>
    </alternativeName>
    <alternativeName>
        <fullName evidence="13">Protein N(5)-glutamine methyltransferase</fullName>
    </alternativeName>
</protein>
<dbReference type="AlphaFoldDB" id="A0A7R9F6P0"/>
<evidence type="ECO:0000256" key="6">
    <source>
        <dbReference type="ARBA" id="ARBA00023242"/>
    </source>
</evidence>
<evidence type="ECO:0000256" key="16">
    <source>
        <dbReference type="ARBA" id="ARBA00093667"/>
    </source>
</evidence>
<accession>A0A7R9F6P0</accession>
<evidence type="ECO:0000256" key="3">
    <source>
        <dbReference type="ARBA" id="ARBA00022603"/>
    </source>
</evidence>
<dbReference type="InterPro" id="IPR007848">
    <property type="entry name" value="Small_mtfrase_dom"/>
</dbReference>
<name>A0A7R9F6P0_9NEOP</name>
<dbReference type="GO" id="GO:0036009">
    <property type="term" value="F:protein-glutamine N-methyltransferase activity"/>
    <property type="evidence" value="ECO:0007669"/>
    <property type="project" value="UniProtKB-ARBA"/>
</dbReference>
<organism evidence="18">
    <name type="scientific">Timema bartmani</name>
    <dbReference type="NCBI Taxonomy" id="61472"/>
    <lineage>
        <taxon>Eukaryota</taxon>
        <taxon>Metazoa</taxon>
        <taxon>Ecdysozoa</taxon>
        <taxon>Arthropoda</taxon>
        <taxon>Hexapoda</taxon>
        <taxon>Insecta</taxon>
        <taxon>Pterygota</taxon>
        <taxon>Neoptera</taxon>
        <taxon>Polyneoptera</taxon>
        <taxon>Phasmatodea</taxon>
        <taxon>Timematodea</taxon>
        <taxon>Timematoidea</taxon>
        <taxon>Timematidae</taxon>
        <taxon>Timema</taxon>
    </lineage>
</organism>
<dbReference type="SUPFAM" id="SSF53335">
    <property type="entry name" value="S-adenosyl-L-methionine-dependent methyltransferases"/>
    <property type="match status" value="1"/>
</dbReference>
<evidence type="ECO:0000256" key="2">
    <source>
        <dbReference type="ARBA" id="ARBA00006149"/>
    </source>
</evidence>
<evidence type="ECO:0000256" key="12">
    <source>
        <dbReference type="ARBA" id="ARBA00076540"/>
    </source>
</evidence>
<dbReference type="CDD" id="cd02440">
    <property type="entry name" value="AdoMet_MTases"/>
    <property type="match status" value="1"/>
</dbReference>
<comment type="catalytic activity">
    <reaction evidence="8">
        <text>methylarsonous acid + S-adenosyl-L-methionine = dimethylarsinate + S-adenosyl-L-homocysteine + 2 H(+)</text>
        <dbReference type="Rhea" id="RHEA:11684"/>
        <dbReference type="ChEBI" id="CHEBI:15378"/>
        <dbReference type="ChEBI" id="CHEBI:16223"/>
        <dbReference type="ChEBI" id="CHEBI:17826"/>
        <dbReference type="ChEBI" id="CHEBI:57856"/>
        <dbReference type="ChEBI" id="CHEBI:59789"/>
    </reaction>
</comment>
<dbReference type="PROSITE" id="PS00092">
    <property type="entry name" value="N6_MTASE"/>
    <property type="match status" value="1"/>
</dbReference>
<dbReference type="PANTHER" id="PTHR45875">
    <property type="entry name" value="METHYLTRANSFERASE N6AMT1"/>
    <property type="match status" value="1"/>
</dbReference>
<comment type="subcellular location">
    <subcellularLocation>
        <location evidence="1">Nucleus</location>
    </subcellularLocation>
</comment>
<dbReference type="PANTHER" id="PTHR45875:SF1">
    <property type="entry name" value="METHYLTRANSFERASE N6AMT1"/>
    <property type="match status" value="1"/>
</dbReference>
<evidence type="ECO:0000256" key="1">
    <source>
        <dbReference type="ARBA" id="ARBA00004123"/>
    </source>
</evidence>
<dbReference type="EMBL" id="OD569448">
    <property type="protein sequence ID" value="CAD7447974.1"/>
    <property type="molecule type" value="Genomic_DNA"/>
</dbReference>
<keyword evidence="4" id="KW-0808">Transferase</keyword>
<evidence type="ECO:0000256" key="13">
    <source>
        <dbReference type="ARBA" id="ARBA00080992"/>
    </source>
</evidence>
<dbReference type="Gene3D" id="3.40.50.150">
    <property type="entry name" value="Vaccinia Virus protein VP39"/>
    <property type="match status" value="1"/>
</dbReference>
<evidence type="ECO:0000256" key="4">
    <source>
        <dbReference type="ARBA" id="ARBA00022679"/>
    </source>
</evidence>
<keyword evidence="6" id="KW-0539">Nucleus</keyword>
<evidence type="ECO:0000256" key="5">
    <source>
        <dbReference type="ARBA" id="ARBA00022691"/>
    </source>
</evidence>
<evidence type="ECO:0000256" key="11">
    <source>
        <dbReference type="ARBA" id="ARBA00075330"/>
    </source>
</evidence>
<dbReference type="Pfam" id="PF05175">
    <property type="entry name" value="MTS"/>
    <property type="match status" value="1"/>
</dbReference>
<keyword evidence="3" id="KW-0489">Methyltransferase</keyword>
<evidence type="ECO:0000256" key="15">
    <source>
        <dbReference type="ARBA" id="ARBA00093624"/>
    </source>
</evidence>
<comment type="function">
    <text evidence="9">Methyltransferase that can methylate proteins and, to a lower extent, arsenic. Catalytic subunit of a heterodimer with TRMT112, which monomethylates 'Lys-12' of histone H4 (H4K12me1), a modification present at the promoters of numerous genes encoding cell cycle regulators. Catalytic subunit of a heterodimer with TRMT112, which catalyzes N5-methylation of Glu residue of proteins with a Gly-Gln-Xaa-Xaa-Xaa-Arg motif. Methylates ETF1 on 'Gln-185'; ETF1 needs to be complexed to ERF3 in its GTP-bound form to be efficiently methylated. May also play a role in the modulation of arsenic-induced toxicity by mediating the conversion of monomethylarsonous acid (3+) into the less toxic dimethylarsonic acid. It however only plays a limited role in arsenic metabolism compared with AS3MT.</text>
</comment>
<evidence type="ECO:0000256" key="14">
    <source>
        <dbReference type="ARBA" id="ARBA00083337"/>
    </source>
</evidence>
<evidence type="ECO:0000256" key="10">
    <source>
        <dbReference type="ARBA" id="ARBA00062344"/>
    </source>
</evidence>
<proteinExistence type="inferred from homology"/>
<dbReference type="GO" id="GO:0035657">
    <property type="term" value="C:eRF1 methyltransferase complex"/>
    <property type="evidence" value="ECO:0007669"/>
    <property type="project" value="TreeGrafter"/>
</dbReference>
<comment type="similarity">
    <text evidence="2">Belongs to the eukaryotic/archaeal PrmC-related family.</text>
</comment>
<evidence type="ECO:0000256" key="9">
    <source>
        <dbReference type="ARBA" id="ARBA00053180"/>
    </source>
</evidence>
<dbReference type="GO" id="GO:0003676">
    <property type="term" value="F:nucleic acid binding"/>
    <property type="evidence" value="ECO:0007669"/>
    <property type="project" value="InterPro"/>
</dbReference>
<dbReference type="FunFam" id="3.40.50.150:FF:000077">
    <property type="entry name" value="HemK methyltransferase family member 2"/>
    <property type="match status" value="1"/>
</dbReference>
<feature type="domain" description="Methyltransferase small" evidence="17">
    <location>
        <begin position="45"/>
        <end position="124"/>
    </location>
</feature>
<comment type="subunit">
    <text evidence="10">Heterodimer; heterodimerization with TRMT112 is required for S-adenosyl-L-methionine-binding.</text>
</comment>
<reference evidence="18" key="1">
    <citation type="submission" date="2020-11" db="EMBL/GenBank/DDBJ databases">
        <authorList>
            <person name="Tran Van P."/>
        </authorList>
    </citation>
    <scope>NUCLEOTIDE SEQUENCE</scope>
</reference>
<evidence type="ECO:0000259" key="17">
    <source>
        <dbReference type="Pfam" id="PF05175"/>
    </source>
</evidence>
<evidence type="ECO:0000313" key="18">
    <source>
        <dbReference type="EMBL" id="CAD7447974.1"/>
    </source>
</evidence>
<keyword evidence="5" id="KW-0949">S-adenosyl-L-methionine</keyword>
<dbReference type="InterPro" id="IPR052190">
    <property type="entry name" value="Euk-Arch_PrmC-MTase"/>
</dbReference>
<evidence type="ECO:0000256" key="8">
    <source>
        <dbReference type="ARBA" id="ARBA00050903"/>
    </source>
</evidence>
<gene>
    <name evidence="18" type="ORF">TBIB3V08_LOCUS10267</name>
</gene>
<dbReference type="GO" id="GO:0032259">
    <property type="term" value="P:methylation"/>
    <property type="evidence" value="ECO:0007669"/>
    <property type="project" value="UniProtKB-KW"/>
</dbReference>